<feature type="transmembrane region" description="Helical" evidence="7">
    <location>
        <begin position="183"/>
        <end position="201"/>
    </location>
</feature>
<evidence type="ECO:0000313" key="10">
    <source>
        <dbReference type="Proteomes" id="UP000670947"/>
    </source>
</evidence>
<evidence type="ECO:0000256" key="2">
    <source>
        <dbReference type="ARBA" id="ARBA00007362"/>
    </source>
</evidence>
<keyword evidence="4 7" id="KW-0812">Transmembrane</keyword>
<evidence type="ECO:0000256" key="4">
    <source>
        <dbReference type="ARBA" id="ARBA00022692"/>
    </source>
</evidence>
<dbReference type="PANTHER" id="PTHR32322:SF18">
    <property type="entry name" value="S-ADENOSYLMETHIONINE_S-ADENOSYLHOMOCYSTEINE TRANSPORTER"/>
    <property type="match status" value="1"/>
</dbReference>
<dbReference type="Pfam" id="PF00892">
    <property type="entry name" value="EamA"/>
    <property type="match status" value="2"/>
</dbReference>
<feature type="transmembrane region" description="Helical" evidence="7">
    <location>
        <begin position="276"/>
        <end position="295"/>
    </location>
</feature>
<evidence type="ECO:0000256" key="3">
    <source>
        <dbReference type="ARBA" id="ARBA00022475"/>
    </source>
</evidence>
<dbReference type="PANTHER" id="PTHR32322">
    <property type="entry name" value="INNER MEMBRANE TRANSPORTER"/>
    <property type="match status" value="1"/>
</dbReference>
<evidence type="ECO:0000256" key="5">
    <source>
        <dbReference type="ARBA" id="ARBA00022989"/>
    </source>
</evidence>
<comment type="subcellular location">
    <subcellularLocation>
        <location evidence="1">Cell membrane</location>
        <topology evidence="1">Multi-pass membrane protein</topology>
    </subcellularLocation>
</comment>
<dbReference type="InterPro" id="IPR050638">
    <property type="entry name" value="AA-Vitamin_Transporters"/>
</dbReference>
<reference evidence="9 10" key="1">
    <citation type="submission" date="2021-03" db="EMBL/GenBank/DDBJ databases">
        <title>Paenibacillus artemisicola MWE-103 whole genome sequence.</title>
        <authorList>
            <person name="Ham Y.J."/>
        </authorList>
    </citation>
    <scope>NUCLEOTIDE SEQUENCE [LARGE SCALE GENOMIC DNA]</scope>
    <source>
        <strain evidence="9 10">MWE-103</strain>
    </source>
</reference>
<sequence length="313" mass="32870">MSRQRSIYAMALLYALIIGFSFLWTKRAIAYADPIDTMAFRFALSLLAMAVPVLAGTVKLGMRAADWARIVPVGLLYPTLFFGFQAYGLTYATSSEAGIIQASSPVFTLILAALLLRERTTAAQKLAVLCSVAGVVYILAMGGPSVRGVSAAGAGLLLASTFALSLYGVLVRGLRGRFTAYQLSFVMMASGFVCFGAAAVVRHASAGTLGGMFGPLAHGEFVAALLYIALLSSVVSSLLSNRLLARIEAYKMSLFVNLGTLVSIAAGVAIEHDRLGYYHAIGALLIVGGTLGVHVRARTSNQPASASKEVDVT</sequence>
<comment type="similarity">
    <text evidence="2">Belongs to the EamA transporter family.</text>
</comment>
<keyword evidence="5 7" id="KW-1133">Transmembrane helix</keyword>
<feature type="transmembrane region" description="Helical" evidence="7">
    <location>
        <begin position="7"/>
        <end position="26"/>
    </location>
</feature>
<evidence type="ECO:0000256" key="7">
    <source>
        <dbReference type="SAM" id="Phobius"/>
    </source>
</evidence>
<comment type="caution">
    <text evidence="9">The sequence shown here is derived from an EMBL/GenBank/DDBJ whole genome shotgun (WGS) entry which is preliminary data.</text>
</comment>
<keyword evidence="3" id="KW-1003">Cell membrane</keyword>
<evidence type="ECO:0000259" key="8">
    <source>
        <dbReference type="Pfam" id="PF00892"/>
    </source>
</evidence>
<feature type="transmembrane region" description="Helical" evidence="7">
    <location>
        <begin position="221"/>
        <end position="240"/>
    </location>
</feature>
<feature type="transmembrane region" description="Helical" evidence="7">
    <location>
        <begin position="98"/>
        <end position="116"/>
    </location>
</feature>
<feature type="transmembrane region" description="Helical" evidence="7">
    <location>
        <begin position="38"/>
        <end position="58"/>
    </location>
</feature>
<name>A0ABS3WC14_9BACL</name>
<dbReference type="Proteomes" id="UP000670947">
    <property type="component" value="Unassembled WGS sequence"/>
</dbReference>
<dbReference type="RefSeq" id="WP_208848689.1">
    <property type="nucleotide sequence ID" value="NZ_JAGGDJ010000013.1"/>
</dbReference>
<keyword evidence="6 7" id="KW-0472">Membrane</keyword>
<dbReference type="SUPFAM" id="SSF103481">
    <property type="entry name" value="Multidrug resistance efflux transporter EmrE"/>
    <property type="match status" value="2"/>
</dbReference>
<dbReference type="InterPro" id="IPR037185">
    <property type="entry name" value="EmrE-like"/>
</dbReference>
<feature type="transmembrane region" description="Helical" evidence="7">
    <location>
        <begin position="70"/>
        <end position="92"/>
    </location>
</feature>
<evidence type="ECO:0000313" key="9">
    <source>
        <dbReference type="EMBL" id="MBO7745864.1"/>
    </source>
</evidence>
<dbReference type="InterPro" id="IPR000620">
    <property type="entry name" value="EamA_dom"/>
</dbReference>
<feature type="transmembrane region" description="Helical" evidence="7">
    <location>
        <begin position="252"/>
        <end position="270"/>
    </location>
</feature>
<organism evidence="9 10">
    <name type="scientific">Paenibacillus artemisiicola</name>
    <dbReference type="NCBI Taxonomy" id="1172618"/>
    <lineage>
        <taxon>Bacteria</taxon>
        <taxon>Bacillati</taxon>
        <taxon>Bacillota</taxon>
        <taxon>Bacilli</taxon>
        <taxon>Bacillales</taxon>
        <taxon>Paenibacillaceae</taxon>
        <taxon>Paenibacillus</taxon>
    </lineage>
</organism>
<keyword evidence="10" id="KW-1185">Reference proteome</keyword>
<accession>A0ABS3WC14</accession>
<feature type="transmembrane region" description="Helical" evidence="7">
    <location>
        <begin position="149"/>
        <end position="171"/>
    </location>
</feature>
<evidence type="ECO:0000256" key="6">
    <source>
        <dbReference type="ARBA" id="ARBA00023136"/>
    </source>
</evidence>
<dbReference type="EMBL" id="JAGGDJ010000013">
    <property type="protein sequence ID" value="MBO7745864.1"/>
    <property type="molecule type" value="Genomic_DNA"/>
</dbReference>
<feature type="transmembrane region" description="Helical" evidence="7">
    <location>
        <begin position="123"/>
        <end position="143"/>
    </location>
</feature>
<proteinExistence type="inferred from homology"/>
<evidence type="ECO:0000256" key="1">
    <source>
        <dbReference type="ARBA" id="ARBA00004651"/>
    </source>
</evidence>
<feature type="domain" description="EamA" evidence="8">
    <location>
        <begin position="153"/>
        <end position="293"/>
    </location>
</feature>
<feature type="domain" description="EamA" evidence="8">
    <location>
        <begin position="7"/>
        <end position="139"/>
    </location>
</feature>
<gene>
    <name evidence="9" type="ORF">I8J29_16775</name>
</gene>
<protein>
    <submittedName>
        <fullName evidence="9">DMT family transporter</fullName>
    </submittedName>
</protein>